<reference evidence="3" key="1">
    <citation type="journal article" date="2020" name="Nature">
        <title>Giant virus diversity and host interactions through global metagenomics.</title>
        <authorList>
            <person name="Schulz F."/>
            <person name="Roux S."/>
            <person name="Paez-Espino D."/>
            <person name="Jungbluth S."/>
            <person name="Walsh D.A."/>
            <person name="Denef V.J."/>
            <person name="McMahon K.D."/>
            <person name="Konstantinidis K.T."/>
            <person name="Eloe-Fadrosh E.A."/>
            <person name="Kyrpides N.C."/>
            <person name="Woyke T."/>
        </authorList>
    </citation>
    <scope>NUCLEOTIDE SEQUENCE</scope>
    <source>
        <strain evidence="3">GVMAG-S-1017244-22</strain>
    </source>
</reference>
<dbReference type="EMBL" id="MN740580">
    <property type="protein sequence ID" value="QHU34826.1"/>
    <property type="molecule type" value="Genomic_DNA"/>
</dbReference>
<proteinExistence type="predicted"/>
<evidence type="ECO:0000313" key="3">
    <source>
        <dbReference type="EMBL" id="QHU34826.1"/>
    </source>
</evidence>
<name>A0A6C0LVF9_9ZZZZ</name>
<accession>A0A6C0LVF9</accession>
<dbReference type="AlphaFoldDB" id="A0A6C0LVF9"/>
<organism evidence="3">
    <name type="scientific">viral metagenome</name>
    <dbReference type="NCBI Taxonomy" id="1070528"/>
    <lineage>
        <taxon>unclassified sequences</taxon>
        <taxon>metagenomes</taxon>
        <taxon>organismal metagenomes</taxon>
    </lineage>
</organism>
<sequence length="93" mass="11073">MEIRMLFLIIFIYVFNKKRMDLLVLILILLSGYIIKYLIDTINSLNNEIKEIKMKCISTKNNLTFETNSKNPSDQINDALIKNIVYFKNYFDK</sequence>
<evidence type="ECO:0000256" key="1">
    <source>
        <dbReference type="SAM" id="Coils"/>
    </source>
</evidence>
<protein>
    <submittedName>
        <fullName evidence="3">Uncharacterized protein</fullName>
    </submittedName>
</protein>
<keyword evidence="2" id="KW-0812">Transmembrane</keyword>
<keyword evidence="2" id="KW-0472">Membrane</keyword>
<keyword evidence="2" id="KW-1133">Transmembrane helix</keyword>
<keyword evidence="1" id="KW-0175">Coiled coil</keyword>
<feature type="transmembrane region" description="Helical" evidence="2">
    <location>
        <begin position="20"/>
        <end position="39"/>
    </location>
</feature>
<feature type="coiled-coil region" evidence="1">
    <location>
        <begin position="35"/>
        <end position="62"/>
    </location>
</feature>
<evidence type="ECO:0000256" key="2">
    <source>
        <dbReference type="SAM" id="Phobius"/>
    </source>
</evidence>